<dbReference type="STRING" id="1004156.AYP45_03525"/>
<accession>A0A1V4AW87</accession>
<keyword evidence="2" id="KW-0479">Metal-binding</keyword>
<feature type="binding site" evidence="2">
    <location>
        <position position="182"/>
    </location>
    <ligand>
        <name>Cu cation</name>
        <dbReference type="ChEBI" id="CHEBI:23378"/>
    </ligand>
</feature>
<keyword evidence="2" id="KW-0186">Copper</keyword>
<keyword evidence="3" id="KW-1015">Disulfide bond</keyword>
<feature type="binding site" evidence="2">
    <location>
        <position position="89"/>
    </location>
    <ligand>
        <name>Cu cation</name>
        <dbReference type="ChEBI" id="CHEBI:23378"/>
    </ligand>
</feature>
<comment type="similarity">
    <text evidence="1">Belongs to the SCO1/2 family.</text>
</comment>
<dbReference type="InterPro" id="IPR003782">
    <property type="entry name" value="SCO1/SenC"/>
</dbReference>
<gene>
    <name evidence="4" type="ORF">AYP45_03525</name>
</gene>
<dbReference type="GO" id="GO:0046872">
    <property type="term" value="F:metal ion binding"/>
    <property type="evidence" value="ECO:0007669"/>
    <property type="project" value="UniProtKB-KW"/>
</dbReference>
<dbReference type="Proteomes" id="UP000189681">
    <property type="component" value="Unassembled WGS sequence"/>
</dbReference>
<dbReference type="PANTHER" id="PTHR12151:SF25">
    <property type="entry name" value="LINALOOL DEHYDRATASE_ISOMERASE DOMAIN-CONTAINING PROTEIN"/>
    <property type="match status" value="1"/>
</dbReference>
<comment type="caution">
    <text evidence="4">The sequence shown here is derived from an EMBL/GenBank/DDBJ whole genome shotgun (WGS) entry which is preliminary data.</text>
</comment>
<dbReference type="PANTHER" id="PTHR12151">
    <property type="entry name" value="ELECTRON TRANSPORT PROTIN SCO1/SENC FAMILY MEMBER"/>
    <property type="match status" value="1"/>
</dbReference>
<dbReference type="CDD" id="cd02968">
    <property type="entry name" value="SCO"/>
    <property type="match status" value="1"/>
</dbReference>
<protein>
    <recommendedName>
        <fullName evidence="6">Thioredoxin domain-containing protein</fullName>
    </recommendedName>
</protein>
<organism evidence="4 5">
    <name type="scientific">Candidatus Brocadia carolinensis</name>
    <dbReference type="NCBI Taxonomy" id="1004156"/>
    <lineage>
        <taxon>Bacteria</taxon>
        <taxon>Pseudomonadati</taxon>
        <taxon>Planctomycetota</taxon>
        <taxon>Candidatus Brocadiia</taxon>
        <taxon>Candidatus Brocadiales</taxon>
        <taxon>Candidatus Brocadiaceae</taxon>
        <taxon>Candidatus Brocadia</taxon>
    </lineage>
</organism>
<evidence type="ECO:0000256" key="1">
    <source>
        <dbReference type="ARBA" id="ARBA00010996"/>
    </source>
</evidence>
<feature type="disulfide bond" description="Redox-active" evidence="3">
    <location>
        <begin position="85"/>
        <end position="89"/>
    </location>
</feature>
<evidence type="ECO:0000256" key="3">
    <source>
        <dbReference type="PIRSR" id="PIRSR603782-2"/>
    </source>
</evidence>
<evidence type="ECO:0000313" key="5">
    <source>
        <dbReference type="Proteomes" id="UP000189681"/>
    </source>
</evidence>
<dbReference type="SUPFAM" id="SSF52833">
    <property type="entry name" value="Thioredoxin-like"/>
    <property type="match status" value="1"/>
</dbReference>
<proteinExistence type="inferred from homology"/>
<dbReference type="AlphaFoldDB" id="A0A1V4AW87"/>
<feature type="binding site" evidence="2">
    <location>
        <position position="85"/>
    </location>
    <ligand>
        <name>Cu cation</name>
        <dbReference type="ChEBI" id="CHEBI:23378"/>
    </ligand>
</feature>
<dbReference type="InterPro" id="IPR036249">
    <property type="entry name" value="Thioredoxin-like_sf"/>
</dbReference>
<evidence type="ECO:0000256" key="2">
    <source>
        <dbReference type="PIRSR" id="PIRSR603782-1"/>
    </source>
</evidence>
<sequence length="224" mass="25434">MRRQVMRLKRPVSVFILLWGLLLGAPSFAKDNGLGYTPPAPGSYELPPIKRAVDGIVLDTKGHQQRLFDCMDDKFVILSFIYTNCSDICHLATYVLQQVTTELKQDLMLSGQVRLITLSFDPDHDTPEVMRRYAQAMECDTSGWVFLTTSSHAELQPILDGYGQYIVRERDATGKATGAFMHVLKVFLIDREHKVRNIYSLSFLHSTLLLNDIRTLLLEEGANR</sequence>
<reference evidence="4 5" key="1">
    <citation type="journal article" date="2017" name="Water Res.">
        <title>Discovery and metagenomic analysis of an anammox bacterial enrichment related to Candidatus "Brocadia caroliniensis" in a full-scale glycerol-fed nitritation-denitritation separate centrate treatment process.</title>
        <authorList>
            <person name="Park H."/>
            <person name="Brotto A.C."/>
            <person name="van Loosdrecht M.C."/>
            <person name="Chandran K."/>
        </authorList>
    </citation>
    <scope>NUCLEOTIDE SEQUENCE [LARGE SCALE GENOMIC DNA]</scope>
    <source>
        <strain evidence="4">26THWARD</strain>
    </source>
</reference>
<evidence type="ECO:0000313" key="4">
    <source>
        <dbReference type="EMBL" id="OOP57398.1"/>
    </source>
</evidence>
<dbReference type="Gene3D" id="3.40.30.10">
    <property type="entry name" value="Glutaredoxin"/>
    <property type="match status" value="1"/>
</dbReference>
<evidence type="ECO:0008006" key="6">
    <source>
        <dbReference type="Google" id="ProtNLM"/>
    </source>
</evidence>
<dbReference type="EMBL" id="AYTS01000034">
    <property type="protein sequence ID" value="OOP57398.1"/>
    <property type="molecule type" value="Genomic_DNA"/>
</dbReference>
<name>A0A1V4AW87_9BACT</name>
<dbReference type="Pfam" id="PF02630">
    <property type="entry name" value="SCO1-SenC"/>
    <property type="match status" value="1"/>
</dbReference>